<dbReference type="InterPro" id="IPR018062">
    <property type="entry name" value="HTH_AraC-typ_CS"/>
</dbReference>
<dbReference type="Proteomes" id="UP000095651">
    <property type="component" value="Unassembled WGS sequence"/>
</dbReference>
<dbReference type="GO" id="GO:0003700">
    <property type="term" value="F:DNA-binding transcription factor activity"/>
    <property type="evidence" value="ECO:0007669"/>
    <property type="project" value="InterPro"/>
</dbReference>
<dbReference type="Gene3D" id="2.60.120.280">
    <property type="entry name" value="Regulatory protein AraC"/>
    <property type="match status" value="1"/>
</dbReference>
<dbReference type="RefSeq" id="WP_055657281.1">
    <property type="nucleotide sequence ID" value="NZ_CABIXC010000010.1"/>
</dbReference>
<reference evidence="5 6" key="1">
    <citation type="submission" date="2015-09" db="EMBL/GenBank/DDBJ databases">
        <authorList>
            <consortium name="Pathogen Informatics"/>
        </authorList>
    </citation>
    <scope>NUCLEOTIDE SEQUENCE [LARGE SCALE GENOMIC DNA]</scope>
    <source>
        <strain evidence="5 6">2789STDY5608850</strain>
    </source>
</reference>
<dbReference type="PROSITE" id="PS00041">
    <property type="entry name" value="HTH_ARAC_FAMILY_1"/>
    <property type="match status" value="1"/>
</dbReference>
<name>A0A174H837_9FIRM</name>
<dbReference type="InterPro" id="IPR020449">
    <property type="entry name" value="Tscrpt_reg_AraC-type_HTH"/>
</dbReference>
<dbReference type="EMBL" id="CYZE01000010">
    <property type="protein sequence ID" value="CUO69358.1"/>
    <property type="molecule type" value="Genomic_DNA"/>
</dbReference>
<evidence type="ECO:0000256" key="3">
    <source>
        <dbReference type="ARBA" id="ARBA00023163"/>
    </source>
</evidence>
<sequence>MQRNMIEIFRKNISGESSSLSFGFAGREQCMGSHSFGPAKRAHYLIHFIIKGKGVFFADEKKYVLKQRDMFLIRPGETTFYYADEEDPWEYAWVAFVGSDAAQITESCGFAYSPVATYPDSPELIESIDDIIRHMQSGDENDYYLLSRLYNIFYHLSRPVINTQNAYKNEIVRRTIGVIRSNYFEKLTIQWLADQVRVDRTYLYRLFKKEVGICPKEYLTQYRIRMATVMLSTTNQSIKEISYACGFTDTSLFSICFKKYLGFTPQQFRKIDGIQQLSFQMIEDGQNQGKTAGPVEL</sequence>
<dbReference type="PRINTS" id="PR00032">
    <property type="entry name" value="HTHARAC"/>
</dbReference>
<dbReference type="InterPro" id="IPR009057">
    <property type="entry name" value="Homeodomain-like_sf"/>
</dbReference>
<accession>A0A174H837</accession>
<proteinExistence type="predicted"/>
<dbReference type="Pfam" id="PF02311">
    <property type="entry name" value="AraC_binding"/>
    <property type="match status" value="1"/>
</dbReference>
<dbReference type="Gene3D" id="1.10.10.60">
    <property type="entry name" value="Homeodomain-like"/>
    <property type="match status" value="2"/>
</dbReference>
<protein>
    <submittedName>
        <fullName evidence="5">AraC family transcriptional regulator</fullName>
    </submittedName>
</protein>
<dbReference type="InterPro" id="IPR003313">
    <property type="entry name" value="AraC-bd"/>
</dbReference>
<dbReference type="SMART" id="SM00342">
    <property type="entry name" value="HTH_ARAC"/>
    <property type="match status" value="1"/>
</dbReference>
<dbReference type="Pfam" id="PF12833">
    <property type="entry name" value="HTH_18"/>
    <property type="match status" value="1"/>
</dbReference>
<dbReference type="PROSITE" id="PS01124">
    <property type="entry name" value="HTH_ARAC_FAMILY_2"/>
    <property type="match status" value="1"/>
</dbReference>
<dbReference type="GO" id="GO:0043565">
    <property type="term" value="F:sequence-specific DNA binding"/>
    <property type="evidence" value="ECO:0007669"/>
    <property type="project" value="InterPro"/>
</dbReference>
<evidence type="ECO:0000313" key="6">
    <source>
        <dbReference type="Proteomes" id="UP000095651"/>
    </source>
</evidence>
<dbReference type="InterPro" id="IPR018060">
    <property type="entry name" value="HTH_AraC"/>
</dbReference>
<dbReference type="InterPro" id="IPR037923">
    <property type="entry name" value="HTH-like"/>
</dbReference>
<dbReference type="CDD" id="cd06986">
    <property type="entry name" value="cupin_MmsR-like_N"/>
    <property type="match status" value="1"/>
</dbReference>
<evidence type="ECO:0000256" key="1">
    <source>
        <dbReference type="ARBA" id="ARBA00023015"/>
    </source>
</evidence>
<evidence type="ECO:0000259" key="4">
    <source>
        <dbReference type="PROSITE" id="PS01124"/>
    </source>
</evidence>
<feature type="domain" description="HTH araC/xylS-type" evidence="4">
    <location>
        <begin position="173"/>
        <end position="271"/>
    </location>
</feature>
<evidence type="ECO:0000256" key="2">
    <source>
        <dbReference type="ARBA" id="ARBA00023125"/>
    </source>
</evidence>
<dbReference type="SUPFAM" id="SSF46689">
    <property type="entry name" value="Homeodomain-like"/>
    <property type="match status" value="2"/>
</dbReference>
<evidence type="ECO:0000313" key="5">
    <source>
        <dbReference type="EMBL" id="CUO69358.1"/>
    </source>
</evidence>
<dbReference type="PANTHER" id="PTHR43280:SF30">
    <property type="entry name" value="MMSAB OPERON REGULATORY PROTEIN"/>
    <property type="match status" value="1"/>
</dbReference>
<dbReference type="AlphaFoldDB" id="A0A174H837"/>
<keyword evidence="1" id="KW-0805">Transcription regulation</keyword>
<dbReference type="SUPFAM" id="SSF51215">
    <property type="entry name" value="Regulatory protein AraC"/>
    <property type="match status" value="1"/>
</dbReference>
<keyword evidence="3" id="KW-0804">Transcription</keyword>
<keyword evidence="2" id="KW-0238">DNA-binding</keyword>
<dbReference type="PANTHER" id="PTHR43280">
    <property type="entry name" value="ARAC-FAMILY TRANSCRIPTIONAL REGULATOR"/>
    <property type="match status" value="1"/>
</dbReference>
<organism evidence="5 6">
    <name type="scientific">Hungatella hathewayi</name>
    <dbReference type="NCBI Taxonomy" id="154046"/>
    <lineage>
        <taxon>Bacteria</taxon>
        <taxon>Bacillati</taxon>
        <taxon>Bacillota</taxon>
        <taxon>Clostridia</taxon>
        <taxon>Lachnospirales</taxon>
        <taxon>Lachnospiraceae</taxon>
        <taxon>Hungatella</taxon>
    </lineage>
</organism>
<gene>
    <name evidence="5" type="primary">melR_3</name>
    <name evidence="5" type="ORF">ERS852407_03621</name>
</gene>